<dbReference type="GO" id="GO:0016020">
    <property type="term" value="C:membrane"/>
    <property type="evidence" value="ECO:0007669"/>
    <property type="project" value="UniProtKB-SubCell"/>
</dbReference>
<evidence type="ECO:0000313" key="5">
    <source>
        <dbReference type="EMBL" id="CAH1779985.1"/>
    </source>
</evidence>
<dbReference type="EMBL" id="CAIIXF020000003">
    <property type="protein sequence ID" value="CAH1779985.1"/>
    <property type="molecule type" value="Genomic_DNA"/>
</dbReference>
<dbReference type="SUPFAM" id="SSF103473">
    <property type="entry name" value="MFS general substrate transporter"/>
    <property type="match status" value="1"/>
</dbReference>
<dbReference type="GO" id="GO:0022857">
    <property type="term" value="F:transmembrane transporter activity"/>
    <property type="evidence" value="ECO:0007669"/>
    <property type="project" value="InterPro"/>
</dbReference>
<dbReference type="OrthoDB" id="5296287at2759"/>
<organism evidence="5 6">
    <name type="scientific">Owenia fusiformis</name>
    <name type="common">Polychaete worm</name>
    <dbReference type="NCBI Taxonomy" id="6347"/>
    <lineage>
        <taxon>Eukaryota</taxon>
        <taxon>Metazoa</taxon>
        <taxon>Spiralia</taxon>
        <taxon>Lophotrochozoa</taxon>
        <taxon>Annelida</taxon>
        <taxon>Polychaeta</taxon>
        <taxon>Sedentaria</taxon>
        <taxon>Canalipalpata</taxon>
        <taxon>Sabellida</taxon>
        <taxon>Oweniida</taxon>
        <taxon>Oweniidae</taxon>
        <taxon>Owenia</taxon>
    </lineage>
</organism>
<protein>
    <submittedName>
        <fullName evidence="5">Uncharacterized protein</fullName>
    </submittedName>
</protein>
<evidence type="ECO:0000256" key="1">
    <source>
        <dbReference type="ARBA" id="ARBA00004141"/>
    </source>
</evidence>
<gene>
    <name evidence="5" type="ORF">OFUS_LOCUS6736</name>
</gene>
<dbReference type="Gene3D" id="1.20.1250.20">
    <property type="entry name" value="MFS general substrate transporter like domains"/>
    <property type="match status" value="1"/>
</dbReference>
<keyword evidence="6" id="KW-1185">Reference proteome</keyword>
<dbReference type="InterPro" id="IPR036259">
    <property type="entry name" value="MFS_trans_sf"/>
</dbReference>
<evidence type="ECO:0000256" key="3">
    <source>
        <dbReference type="ARBA" id="ARBA00022989"/>
    </source>
</evidence>
<comment type="caution">
    <text evidence="5">The sequence shown here is derived from an EMBL/GenBank/DDBJ whole genome shotgun (WGS) entry which is preliminary data.</text>
</comment>
<keyword evidence="3" id="KW-1133">Transmembrane helix</keyword>
<dbReference type="Pfam" id="PF07690">
    <property type="entry name" value="MFS_1"/>
    <property type="match status" value="1"/>
</dbReference>
<dbReference type="PANTHER" id="PTHR24064">
    <property type="entry name" value="SOLUTE CARRIER FAMILY 22 MEMBER"/>
    <property type="match status" value="1"/>
</dbReference>
<evidence type="ECO:0000256" key="2">
    <source>
        <dbReference type="ARBA" id="ARBA00022692"/>
    </source>
</evidence>
<reference evidence="5" key="1">
    <citation type="submission" date="2022-03" db="EMBL/GenBank/DDBJ databases">
        <authorList>
            <person name="Martin C."/>
        </authorList>
    </citation>
    <scope>NUCLEOTIDE SEQUENCE</scope>
</reference>
<dbReference type="PROSITE" id="PS00216">
    <property type="entry name" value="SUGAR_TRANSPORT_1"/>
    <property type="match status" value="1"/>
</dbReference>
<dbReference type="InterPro" id="IPR011701">
    <property type="entry name" value="MFS"/>
</dbReference>
<dbReference type="CDD" id="cd17317">
    <property type="entry name" value="MFS_SLC22"/>
    <property type="match status" value="1"/>
</dbReference>
<comment type="subcellular location">
    <subcellularLocation>
        <location evidence="1">Membrane</location>
        <topology evidence="1">Multi-pass membrane protein</topology>
    </subcellularLocation>
</comment>
<dbReference type="AlphaFoldDB" id="A0A8J1Y7T0"/>
<name>A0A8J1Y7T0_OWEFU</name>
<accession>A0A8J1Y7T0</accession>
<dbReference type="InterPro" id="IPR005829">
    <property type="entry name" value="Sugar_transporter_CS"/>
</dbReference>
<keyword evidence="2" id="KW-0812">Transmembrane</keyword>
<proteinExistence type="predicted"/>
<evidence type="ECO:0000256" key="4">
    <source>
        <dbReference type="ARBA" id="ARBA00023136"/>
    </source>
</evidence>
<dbReference type="InterPro" id="IPR020846">
    <property type="entry name" value="MFS_dom"/>
</dbReference>
<keyword evidence="4" id="KW-0472">Membrane</keyword>
<dbReference type="PROSITE" id="PS50850">
    <property type="entry name" value="MFS"/>
    <property type="match status" value="1"/>
</dbReference>
<dbReference type="Proteomes" id="UP000749559">
    <property type="component" value="Unassembled WGS sequence"/>
</dbReference>
<evidence type="ECO:0000313" key="6">
    <source>
        <dbReference type="Proteomes" id="UP000749559"/>
    </source>
</evidence>
<sequence>MYLTLNEAFEKAGLLGKWQIIFIIGLSLYSIPSSWTWSAGIVFQAGVPDHWCANYELANRGNLSRDQIKRISIPTEVKFDGSAGYSKCMQYDRNYSTFSDEELIKWNVTLRTEWATAMNVSERVVKCKSWEYDTSVFTVTTVSQFNLVCDDDWKLAFSSSAFMAGMFLGAISAGAFSDKFGRYKTCIICLLLQMVVSFALAFPPNYIVWVVLRFLFGFTGLGFFTALFVLNTEMIHQKYRVKWFSISGFIYIGGYLMIPGIAFLLKDYHWQQLAMSVPLIPFVLCIWYLPESPRWLLTQGRQKEALKILKSIGRINKKELPDNVEIQMNDVTPSANVIDLFRTPGLRNRTFNVYYQWFINVTVYYGLTLNMGSLPGNIYLNFFLSGLGEIPGKFIMLLTLDRFGRKRPLAVAELLAGLCLLGCLPVIYRSDLSAVRTALALIGRVFISASFGMVYMFTAELYPTVCRNVAIGSASTLGRIGAVLAPQLSLLDKYWAGLSTLVFGVMAILAALLVLLLPDTLDTALPESIEESEHFGKKKMGRELKFKPNADLCDYDINKDKPEMEKFISTA</sequence>